<dbReference type="EMBL" id="CP144692">
    <property type="protein sequence ID" value="WVY96042.1"/>
    <property type="molecule type" value="Genomic_DNA"/>
</dbReference>
<dbReference type="AlphaFoldDB" id="A0AAQ3RKC0"/>
<reference evidence="1 2" key="1">
    <citation type="journal article" date="2023" name="Life. Sci Alliance">
        <title>Evolutionary insights into 3D genome organization and epigenetic landscape of Vigna mungo.</title>
        <authorList>
            <person name="Junaid A."/>
            <person name="Singh B."/>
            <person name="Bhatia S."/>
        </authorList>
    </citation>
    <scope>NUCLEOTIDE SEQUENCE [LARGE SCALE GENOMIC DNA]</scope>
    <source>
        <strain evidence="1">Urdbean</strain>
    </source>
</reference>
<organism evidence="1 2">
    <name type="scientific">Vigna mungo</name>
    <name type="common">Black gram</name>
    <name type="synonym">Phaseolus mungo</name>
    <dbReference type="NCBI Taxonomy" id="3915"/>
    <lineage>
        <taxon>Eukaryota</taxon>
        <taxon>Viridiplantae</taxon>
        <taxon>Streptophyta</taxon>
        <taxon>Embryophyta</taxon>
        <taxon>Tracheophyta</taxon>
        <taxon>Spermatophyta</taxon>
        <taxon>Magnoliopsida</taxon>
        <taxon>eudicotyledons</taxon>
        <taxon>Gunneridae</taxon>
        <taxon>Pentapetalae</taxon>
        <taxon>rosids</taxon>
        <taxon>fabids</taxon>
        <taxon>Fabales</taxon>
        <taxon>Fabaceae</taxon>
        <taxon>Papilionoideae</taxon>
        <taxon>50 kb inversion clade</taxon>
        <taxon>NPAAA clade</taxon>
        <taxon>indigoferoid/millettioid clade</taxon>
        <taxon>Phaseoleae</taxon>
        <taxon>Vigna</taxon>
    </lineage>
</organism>
<dbReference type="Proteomes" id="UP001374535">
    <property type="component" value="Chromosome 9"/>
</dbReference>
<keyword evidence="2" id="KW-1185">Reference proteome</keyword>
<sequence>MDFFTAWYAQWNIITESSRRKCPRTKRRPICWRTMAAAVVALSTRETRSTWSALIRSATTARDSRMLPRSTLKKKSSGCWRKRNCHADCAARTERGQLPKLPLLILATPLWWWENSSRISESEMEWASLGFLAAW</sequence>
<evidence type="ECO:0000313" key="2">
    <source>
        <dbReference type="Proteomes" id="UP001374535"/>
    </source>
</evidence>
<gene>
    <name evidence="1" type="ORF">V8G54_028193</name>
</gene>
<evidence type="ECO:0000313" key="1">
    <source>
        <dbReference type="EMBL" id="WVY96042.1"/>
    </source>
</evidence>
<protein>
    <submittedName>
        <fullName evidence="1">Uncharacterized protein</fullName>
    </submittedName>
</protein>
<accession>A0AAQ3RKC0</accession>
<name>A0AAQ3RKC0_VIGMU</name>
<proteinExistence type="predicted"/>